<protein>
    <submittedName>
        <fullName evidence="5">SFRICE_003210</fullName>
    </submittedName>
</protein>
<proteinExistence type="predicted"/>
<dbReference type="PROSITE" id="PS51450">
    <property type="entry name" value="LRR"/>
    <property type="match status" value="2"/>
</dbReference>
<name>A0A2H1VT54_SPOFR</name>
<keyword evidence="2 4" id="KW-0732">Signal</keyword>
<evidence type="ECO:0000256" key="4">
    <source>
        <dbReference type="SAM" id="SignalP"/>
    </source>
</evidence>
<dbReference type="GO" id="GO:0031012">
    <property type="term" value="C:extracellular matrix"/>
    <property type="evidence" value="ECO:0007669"/>
    <property type="project" value="TreeGrafter"/>
</dbReference>
<dbReference type="InterPro" id="IPR032675">
    <property type="entry name" value="LRR_dom_sf"/>
</dbReference>
<reference evidence="5" key="1">
    <citation type="submission" date="2016-07" db="EMBL/GenBank/DDBJ databases">
        <authorList>
            <person name="Bretaudeau A."/>
        </authorList>
    </citation>
    <scope>NUCLEOTIDE SEQUENCE</scope>
    <source>
        <strain evidence="5">Rice</strain>
        <tissue evidence="5">Whole body</tissue>
    </source>
</reference>
<evidence type="ECO:0000256" key="3">
    <source>
        <dbReference type="ARBA" id="ARBA00022737"/>
    </source>
</evidence>
<evidence type="ECO:0000313" key="5">
    <source>
        <dbReference type="EMBL" id="SOQ44031.1"/>
    </source>
</evidence>
<dbReference type="SMART" id="SM00364">
    <property type="entry name" value="LRR_BAC"/>
    <property type="match status" value="4"/>
</dbReference>
<gene>
    <name evidence="5" type="ORF">SFRICE_003210</name>
</gene>
<dbReference type="FunFam" id="3.80.10.10:FF:001164">
    <property type="entry name" value="GH01279p"/>
    <property type="match status" value="2"/>
</dbReference>
<dbReference type="InterPro" id="IPR003591">
    <property type="entry name" value="Leu-rich_rpt_typical-subtyp"/>
</dbReference>
<keyword evidence="3" id="KW-0677">Repeat</keyword>
<sequence length="425" mass="48279">MAGYKAALVVVLSILALVEAKPKCKTFADNVVCVAGSSDYELVRGLVSDNNRTTGITLRDCRITSVEYESFNDLNSLTYLDLSMNKIQSLKLGVIDEPKKLTYLNLSYNQLTEFPLGLFDQITNLDLIDLKGNRINKLELGIFDTLPKLKFVDLSNNAFLGKDFNPYIFDQSPHITYMDFSRNNMEDSPENLLHAFQSLETLNLDRCFLSKVPNFATTANLRTMKHLILSTNQIASLDNAASFVNLENLQQLDLTANLIETINPNILSPLKRLQKVDLKNNKISVIPDNLFKNLPKLITIDLYGNQLQNVPVNAFRGIPLKNLNIANNKVTYLQDNFCLELRNSGGKIKKLLFDPNPWQCACLNDLLKEVKRLGIEYNSGKYDGKRPVCVSTSEFTCKRQESVNDLYTEMFNEAKRKYFKQQKKK</sequence>
<dbReference type="PANTHER" id="PTHR24373:SF378">
    <property type="entry name" value="FI03225P-RELATED"/>
    <property type="match status" value="1"/>
</dbReference>
<feature type="signal peptide" evidence="4">
    <location>
        <begin position="1"/>
        <end position="20"/>
    </location>
</feature>
<dbReference type="SMART" id="SM00369">
    <property type="entry name" value="LRR_TYP"/>
    <property type="match status" value="9"/>
</dbReference>
<feature type="chain" id="PRO_5013816575" evidence="4">
    <location>
        <begin position="21"/>
        <end position="425"/>
    </location>
</feature>
<dbReference type="AlphaFoldDB" id="A0A2H1VT54"/>
<dbReference type="InterPro" id="IPR001611">
    <property type="entry name" value="Leu-rich_rpt"/>
</dbReference>
<evidence type="ECO:0000256" key="2">
    <source>
        <dbReference type="ARBA" id="ARBA00022729"/>
    </source>
</evidence>
<dbReference type="Pfam" id="PF13855">
    <property type="entry name" value="LRR_8"/>
    <property type="match status" value="2"/>
</dbReference>
<dbReference type="SUPFAM" id="SSF52058">
    <property type="entry name" value="L domain-like"/>
    <property type="match status" value="1"/>
</dbReference>
<dbReference type="GO" id="GO:0005615">
    <property type="term" value="C:extracellular space"/>
    <property type="evidence" value="ECO:0007669"/>
    <property type="project" value="TreeGrafter"/>
</dbReference>
<evidence type="ECO:0000256" key="1">
    <source>
        <dbReference type="ARBA" id="ARBA00022614"/>
    </source>
</evidence>
<organism evidence="5">
    <name type="scientific">Spodoptera frugiperda</name>
    <name type="common">Fall armyworm</name>
    <dbReference type="NCBI Taxonomy" id="7108"/>
    <lineage>
        <taxon>Eukaryota</taxon>
        <taxon>Metazoa</taxon>
        <taxon>Ecdysozoa</taxon>
        <taxon>Arthropoda</taxon>
        <taxon>Hexapoda</taxon>
        <taxon>Insecta</taxon>
        <taxon>Pterygota</taxon>
        <taxon>Neoptera</taxon>
        <taxon>Endopterygota</taxon>
        <taxon>Lepidoptera</taxon>
        <taxon>Glossata</taxon>
        <taxon>Ditrysia</taxon>
        <taxon>Noctuoidea</taxon>
        <taxon>Noctuidae</taxon>
        <taxon>Amphipyrinae</taxon>
        <taxon>Spodoptera</taxon>
    </lineage>
</organism>
<dbReference type="EMBL" id="ODYU01004307">
    <property type="protein sequence ID" value="SOQ44031.1"/>
    <property type="molecule type" value="Genomic_DNA"/>
</dbReference>
<dbReference type="Gene3D" id="3.80.10.10">
    <property type="entry name" value="Ribonuclease Inhibitor"/>
    <property type="match status" value="2"/>
</dbReference>
<dbReference type="PANTHER" id="PTHR24373">
    <property type="entry name" value="SLIT RELATED LEUCINE-RICH REPEAT NEURONAL PROTEIN"/>
    <property type="match status" value="1"/>
</dbReference>
<accession>A0A2H1VT54</accession>
<keyword evidence="1" id="KW-0433">Leucine-rich repeat</keyword>
<dbReference type="InterPro" id="IPR050328">
    <property type="entry name" value="Dev_Immune_Receptor"/>
</dbReference>